<feature type="chain" id="PRO_5038901060" description="Periplasmic binding protein domain-containing protein" evidence="4">
    <location>
        <begin position="18"/>
        <end position="318"/>
    </location>
</feature>
<evidence type="ECO:0000259" key="5">
    <source>
        <dbReference type="Pfam" id="PF13407"/>
    </source>
</evidence>
<dbReference type="PANTHER" id="PTHR46847:SF1">
    <property type="entry name" value="D-ALLOSE-BINDING PERIPLASMIC PROTEIN-RELATED"/>
    <property type="match status" value="1"/>
</dbReference>
<evidence type="ECO:0000256" key="4">
    <source>
        <dbReference type="SAM" id="SignalP"/>
    </source>
</evidence>
<reference evidence="6 7" key="1">
    <citation type="submission" date="2013-01" db="EMBL/GenBank/DDBJ databases">
        <title>The Genome Sequence of Clostridium clostridioforme 90A8.</title>
        <authorList>
            <consortium name="The Broad Institute Genome Sequencing Platform"/>
            <person name="Earl A."/>
            <person name="Ward D."/>
            <person name="Feldgarden M."/>
            <person name="Gevers D."/>
            <person name="Courvalin P."/>
            <person name="Lambert T."/>
            <person name="Walker B."/>
            <person name="Young S.K."/>
            <person name="Zeng Q."/>
            <person name="Gargeya S."/>
            <person name="Fitzgerald M."/>
            <person name="Haas B."/>
            <person name="Abouelleil A."/>
            <person name="Alvarado L."/>
            <person name="Arachchi H.M."/>
            <person name="Berlin A.M."/>
            <person name="Chapman S.B."/>
            <person name="Dewar J."/>
            <person name="Goldberg J."/>
            <person name="Griggs A."/>
            <person name="Gujja S."/>
            <person name="Hansen M."/>
            <person name="Howarth C."/>
            <person name="Imamovic A."/>
            <person name="Larimer J."/>
            <person name="McCowan C."/>
            <person name="Murphy C."/>
            <person name="Neiman D."/>
            <person name="Pearson M."/>
            <person name="Priest M."/>
            <person name="Roberts A."/>
            <person name="Saif S."/>
            <person name="Shea T."/>
            <person name="Sisk P."/>
            <person name="Sykes S."/>
            <person name="Wortman J."/>
            <person name="Nusbaum C."/>
            <person name="Birren B."/>
        </authorList>
    </citation>
    <scope>NUCLEOTIDE SEQUENCE [LARGE SCALE GENOMIC DNA]</scope>
    <source>
        <strain evidence="6 7">90A8</strain>
    </source>
</reference>
<dbReference type="PANTHER" id="PTHR46847">
    <property type="entry name" value="D-ALLOSE-BINDING PERIPLASMIC PROTEIN-RELATED"/>
    <property type="match status" value="1"/>
</dbReference>
<feature type="domain" description="Periplasmic binding protein" evidence="5">
    <location>
        <begin position="42"/>
        <end position="292"/>
    </location>
</feature>
<dbReference type="HOGENOM" id="CLU_037628_3_3_9"/>
<dbReference type="Pfam" id="PF13407">
    <property type="entry name" value="Peripla_BP_4"/>
    <property type="match status" value="1"/>
</dbReference>
<dbReference type="RefSeq" id="WP_002594925.1">
    <property type="nucleotide sequence ID" value="NZ_KB850998.1"/>
</dbReference>
<dbReference type="InterPro" id="IPR028082">
    <property type="entry name" value="Peripla_BP_I"/>
</dbReference>
<gene>
    <name evidence="6" type="ORF">HMPREF1090_01070</name>
</gene>
<accession>A0A0E2HFD1</accession>
<organism evidence="6 7">
    <name type="scientific">[Clostridium] clostridioforme 90A8</name>
    <dbReference type="NCBI Taxonomy" id="999408"/>
    <lineage>
        <taxon>Bacteria</taxon>
        <taxon>Bacillati</taxon>
        <taxon>Bacillota</taxon>
        <taxon>Clostridia</taxon>
        <taxon>Lachnospirales</taxon>
        <taxon>Lachnospiraceae</taxon>
        <taxon>Enterocloster</taxon>
    </lineage>
</organism>
<feature type="signal peptide" evidence="4">
    <location>
        <begin position="1"/>
        <end position="17"/>
    </location>
</feature>
<dbReference type="GO" id="GO:0030313">
    <property type="term" value="C:cell envelope"/>
    <property type="evidence" value="ECO:0007669"/>
    <property type="project" value="UniProtKB-SubCell"/>
</dbReference>
<evidence type="ECO:0000313" key="7">
    <source>
        <dbReference type="Proteomes" id="UP000013085"/>
    </source>
</evidence>
<dbReference type="AlphaFoldDB" id="A0A0E2HFD1"/>
<evidence type="ECO:0000256" key="2">
    <source>
        <dbReference type="ARBA" id="ARBA00007639"/>
    </source>
</evidence>
<dbReference type="InterPro" id="IPR025997">
    <property type="entry name" value="SBP_2_dom"/>
</dbReference>
<evidence type="ECO:0000256" key="1">
    <source>
        <dbReference type="ARBA" id="ARBA00004196"/>
    </source>
</evidence>
<dbReference type="EMBL" id="AGYR01000007">
    <property type="protein sequence ID" value="ENZ18753.1"/>
    <property type="molecule type" value="Genomic_DNA"/>
</dbReference>
<dbReference type="SUPFAM" id="SSF53822">
    <property type="entry name" value="Periplasmic binding protein-like I"/>
    <property type="match status" value="1"/>
</dbReference>
<dbReference type="Proteomes" id="UP000013085">
    <property type="component" value="Unassembled WGS sequence"/>
</dbReference>
<keyword evidence="3 4" id="KW-0732">Signal</keyword>
<evidence type="ECO:0000256" key="3">
    <source>
        <dbReference type="ARBA" id="ARBA00022729"/>
    </source>
</evidence>
<dbReference type="Gene3D" id="3.40.50.2300">
    <property type="match status" value="2"/>
</dbReference>
<proteinExistence type="inferred from homology"/>
<protein>
    <recommendedName>
        <fullName evidence="5">Periplasmic binding protein domain-containing protein</fullName>
    </recommendedName>
</protein>
<comment type="subcellular location">
    <subcellularLocation>
        <location evidence="1">Cell envelope</location>
    </subcellularLocation>
</comment>
<sequence length="318" mass="34828">MKKKLCLIGLISVLLSAGCGSRNKTVPDLPPAPAEERDYDFIFVCPIIDNEYWQSCIQGIWDADEELGTTTHVTGPREAADFDREIIRYMGEALESEPDGIMGYAGIRAMFPLINQAGEKGIPFLAVDSDAPSTTRIAYIGTNLYAFGYKAGESMVRLTDGMAKIGYICSSFSAQNEAEVLRAFEDAISDYNMDIIAVGEGWSDPERAAGAVEAMLAECPEITAIFCTGGYNVTGAARVKKMQGLNSLILVGFDDVEENLAFVREGVIDALLVQLPYQMGYQGVHLLKEFVDKGKVERDAYDTGSILINQENVDSYWE</sequence>
<comment type="similarity">
    <text evidence="2">Belongs to the bacterial solute-binding protein 2 family.</text>
</comment>
<name>A0A0E2HFD1_9FIRM</name>
<dbReference type="PATRIC" id="fig|999408.3.peg.1145"/>
<dbReference type="GO" id="GO:0030246">
    <property type="term" value="F:carbohydrate binding"/>
    <property type="evidence" value="ECO:0007669"/>
    <property type="project" value="UniProtKB-ARBA"/>
</dbReference>
<evidence type="ECO:0000313" key="6">
    <source>
        <dbReference type="EMBL" id="ENZ18753.1"/>
    </source>
</evidence>
<dbReference type="PROSITE" id="PS51257">
    <property type="entry name" value="PROKAR_LIPOPROTEIN"/>
    <property type="match status" value="1"/>
</dbReference>
<comment type="caution">
    <text evidence="6">The sequence shown here is derived from an EMBL/GenBank/DDBJ whole genome shotgun (WGS) entry which is preliminary data.</text>
</comment>